<dbReference type="Pfam" id="PF01171">
    <property type="entry name" value="ATP_bind_3"/>
    <property type="match status" value="1"/>
</dbReference>
<organism evidence="8 9">
    <name type="scientific">Loktanella gaetbuli</name>
    <dbReference type="NCBI Taxonomy" id="2881335"/>
    <lineage>
        <taxon>Bacteria</taxon>
        <taxon>Pseudomonadati</taxon>
        <taxon>Pseudomonadota</taxon>
        <taxon>Alphaproteobacteria</taxon>
        <taxon>Rhodobacterales</taxon>
        <taxon>Roseobacteraceae</taxon>
        <taxon>Loktanella</taxon>
    </lineage>
</organism>
<comment type="catalytic activity">
    <reaction evidence="5 6">
        <text>cytidine(34) in tRNA(Ile2) + L-lysine + ATP = lysidine(34) in tRNA(Ile2) + AMP + diphosphate + H(+)</text>
        <dbReference type="Rhea" id="RHEA:43744"/>
        <dbReference type="Rhea" id="RHEA-COMP:10625"/>
        <dbReference type="Rhea" id="RHEA-COMP:10670"/>
        <dbReference type="ChEBI" id="CHEBI:15378"/>
        <dbReference type="ChEBI" id="CHEBI:30616"/>
        <dbReference type="ChEBI" id="CHEBI:32551"/>
        <dbReference type="ChEBI" id="CHEBI:33019"/>
        <dbReference type="ChEBI" id="CHEBI:82748"/>
        <dbReference type="ChEBI" id="CHEBI:83665"/>
        <dbReference type="ChEBI" id="CHEBI:456215"/>
        <dbReference type="EC" id="6.3.4.19"/>
    </reaction>
</comment>
<dbReference type="HAMAP" id="MF_01161">
    <property type="entry name" value="tRNA_Ile_lys_synt"/>
    <property type="match status" value="1"/>
</dbReference>
<dbReference type="SUPFAM" id="SSF52402">
    <property type="entry name" value="Adenine nucleotide alpha hydrolases-like"/>
    <property type="match status" value="1"/>
</dbReference>
<proteinExistence type="inferred from homology"/>
<evidence type="ECO:0000259" key="7">
    <source>
        <dbReference type="Pfam" id="PF01171"/>
    </source>
</evidence>
<dbReference type="EC" id="6.3.4.19" evidence="6"/>
<dbReference type="EMBL" id="JAJATZ010000006">
    <property type="protein sequence ID" value="MCB5200100.1"/>
    <property type="molecule type" value="Genomic_DNA"/>
</dbReference>
<evidence type="ECO:0000256" key="5">
    <source>
        <dbReference type="ARBA" id="ARBA00048539"/>
    </source>
</evidence>
<evidence type="ECO:0000313" key="8">
    <source>
        <dbReference type="EMBL" id="MCB5200100.1"/>
    </source>
</evidence>
<dbReference type="InterPro" id="IPR014729">
    <property type="entry name" value="Rossmann-like_a/b/a_fold"/>
</dbReference>
<dbReference type="NCBIfam" id="TIGR02432">
    <property type="entry name" value="lysidine_TilS_N"/>
    <property type="match status" value="1"/>
</dbReference>
<feature type="domain" description="tRNA(Ile)-lysidine/2-thiocytidine synthase N-terminal" evidence="7">
    <location>
        <begin position="26"/>
        <end position="200"/>
    </location>
</feature>
<accession>A0ABS8BWJ6</accession>
<dbReference type="InterPro" id="IPR012795">
    <property type="entry name" value="tRNA_Ile_lys_synt_N"/>
</dbReference>
<gene>
    <name evidence="6 8" type="primary">tilS</name>
    <name evidence="8" type="ORF">LGQ03_12695</name>
</gene>
<name>A0ABS8BWJ6_9RHOB</name>
<keyword evidence="4 6" id="KW-0067">ATP-binding</keyword>
<comment type="similarity">
    <text evidence="6">Belongs to the tRNA(Ile)-lysidine synthase family.</text>
</comment>
<dbReference type="InterPro" id="IPR011063">
    <property type="entry name" value="TilS/TtcA_N"/>
</dbReference>
<dbReference type="GO" id="GO:0032267">
    <property type="term" value="F:tRNA(Ile)-lysidine synthase activity"/>
    <property type="evidence" value="ECO:0007669"/>
    <property type="project" value="UniProtKB-EC"/>
</dbReference>
<dbReference type="PANTHER" id="PTHR43033">
    <property type="entry name" value="TRNA(ILE)-LYSIDINE SYNTHASE-RELATED"/>
    <property type="match status" value="1"/>
</dbReference>
<evidence type="ECO:0000256" key="3">
    <source>
        <dbReference type="ARBA" id="ARBA00022741"/>
    </source>
</evidence>
<comment type="domain">
    <text evidence="6">The N-terminal region contains the highly conserved SGGXDS motif, predicted to be a P-loop motif involved in ATP binding.</text>
</comment>
<feature type="binding site" evidence="6">
    <location>
        <begin position="31"/>
        <end position="36"/>
    </location>
    <ligand>
        <name>ATP</name>
        <dbReference type="ChEBI" id="CHEBI:30616"/>
    </ligand>
</feature>
<comment type="caution">
    <text evidence="8">The sequence shown here is derived from an EMBL/GenBank/DDBJ whole genome shotgun (WGS) entry which is preliminary data.</text>
</comment>
<protein>
    <recommendedName>
        <fullName evidence="6">tRNA(Ile)-lysidine synthase</fullName>
        <ecNumber evidence="6">6.3.4.19</ecNumber>
    </recommendedName>
    <alternativeName>
        <fullName evidence="6">tRNA(Ile)-2-lysyl-cytidine synthase</fullName>
    </alternativeName>
    <alternativeName>
        <fullName evidence="6">tRNA(Ile)-lysidine synthetase</fullName>
    </alternativeName>
</protein>
<dbReference type="RefSeq" id="WP_226748708.1">
    <property type="nucleotide sequence ID" value="NZ_JAJATZ010000006.1"/>
</dbReference>
<evidence type="ECO:0000256" key="6">
    <source>
        <dbReference type="HAMAP-Rule" id="MF_01161"/>
    </source>
</evidence>
<dbReference type="Proteomes" id="UP001138961">
    <property type="component" value="Unassembled WGS sequence"/>
</dbReference>
<keyword evidence="9" id="KW-1185">Reference proteome</keyword>
<keyword evidence="1 6" id="KW-0436">Ligase</keyword>
<comment type="function">
    <text evidence="6">Ligates lysine onto the cytidine present at position 34 of the AUA codon-specific tRNA(Ile) that contains the anticodon CAU, in an ATP-dependent manner. Cytidine is converted to lysidine, thus changing the amino acid specificity of the tRNA from methionine to isoleucine.</text>
</comment>
<sequence>MHLTGLPDRFAGEMGHLLGPDFPDAIGVAVSGGGDSMALLHLAAGWARIFGVSMSVVTVDHGLRDASASEAAMVADECATLGVAHDILQWKWDGNGNLQDAARNGRRALIGAWAQGRPVLLGHTRDDQAETLLMRLARGSGVDGLAAMAGLRGAGDWQIVRPMLHLGREELRHYLKVLNIPFVDDPTNDDATYARVRMRHLIGQEGLDTVRLANTAQAMARARVALAARAHDAATAMMRPTTQGCIALDRDALTRIEAETQLRILAGAIGAVAGAVYRPRLSALTQTLDRVLAGGTTTLQGAILVPKGAQLFVAREYQAVADHQVPAHSGDLWDGRWMPVGQGLTGAVLRALGADGLQQITVRPEDAAPRACLLGLPSIWAGDRLIACSALDFGTDAGVKDQIRGSFPQSLLVH</sequence>
<dbReference type="PANTHER" id="PTHR43033:SF1">
    <property type="entry name" value="TRNA(ILE)-LYSIDINE SYNTHASE-RELATED"/>
    <property type="match status" value="1"/>
</dbReference>
<evidence type="ECO:0000256" key="4">
    <source>
        <dbReference type="ARBA" id="ARBA00022840"/>
    </source>
</evidence>
<dbReference type="InterPro" id="IPR012094">
    <property type="entry name" value="tRNA_Ile_lys_synt"/>
</dbReference>
<evidence type="ECO:0000256" key="1">
    <source>
        <dbReference type="ARBA" id="ARBA00022598"/>
    </source>
</evidence>
<comment type="subcellular location">
    <subcellularLocation>
        <location evidence="6">Cytoplasm</location>
    </subcellularLocation>
</comment>
<evidence type="ECO:0000256" key="2">
    <source>
        <dbReference type="ARBA" id="ARBA00022694"/>
    </source>
</evidence>
<dbReference type="Gene3D" id="3.40.50.620">
    <property type="entry name" value="HUPs"/>
    <property type="match status" value="1"/>
</dbReference>
<keyword evidence="6" id="KW-0963">Cytoplasm</keyword>
<dbReference type="CDD" id="cd01992">
    <property type="entry name" value="TilS_N"/>
    <property type="match status" value="1"/>
</dbReference>
<evidence type="ECO:0000313" key="9">
    <source>
        <dbReference type="Proteomes" id="UP001138961"/>
    </source>
</evidence>
<keyword evidence="3 6" id="KW-0547">Nucleotide-binding</keyword>
<reference evidence="8" key="1">
    <citation type="submission" date="2021-10" db="EMBL/GenBank/DDBJ databases">
        <title>Loktanella gaetbuli sp. nov., isolated from a tidal flat.</title>
        <authorList>
            <person name="Park S."/>
            <person name="Yoon J.-H."/>
        </authorList>
    </citation>
    <scope>NUCLEOTIDE SEQUENCE</scope>
    <source>
        <strain evidence="8">TSTF-M6</strain>
    </source>
</reference>
<keyword evidence="2 6" id="KW-0819">tRNA processing</keyword>